<feature type="compositionally biased region" description="Basic residues" evidence="1">
    <location>
        <begin position="24"/>
        <end position="33"/>
    </location>
</feature>
<evidence type="ECO:0000313" key="4">
    <source>
        <dbReference type="Proteomes" id="UP000233469"/>
    </source>
</evidence>
<dbReference type="InterPro" id="IPR057456">
    <property type="entry name" value="Znf_C17orf113"/>
</dbReference>
<proteinExistence type="predicted"/>
<accession>A0A2N1MG03</accession>
<evidence type="ECO:0000256" key="1">
    <source>
        <dbReference type="SAM" id="MobiDB-lite"/>
    </source>
</evidence>
<dbReference type="AlphaFoldDB" id="A0A2N1MG03"/>
<feature type="region of interest" description="Disordered" evidence="1">
    <location>
        <begin position="24"/>
        <end position="51"/>
    </location>
</feature>
<gene>
    <name evidence="3" type="ORF">RhiirC2_870887</name>
</gene>
<reference evidence="3 4" key="2">
    <citation type="submission" date="2017-10" db="EMBL/GenBank/DDBJ databases">
        <title>Extensive intraspecific genome diversity in a model arbuscular mycorrhizal fungus.</title>
        <authorList>
            <person name="Chen E.C.H."/>
            <person name="Morin E."/>
            <person name="Baudet D."/>
            <person name="Noel J."/>
            <person name="Ndikumana S."/>
            <person name="Charron P."/>
            <person name="St-Onge C."/>
            <person name="Giorgi J."/>
            <person name="Grigoriev I.V."/>
            <person name="Roux C."/>
            <person name="Martin F.M."/>
            <person name="Corradi N."/>
        </authorList>
    </citation>
    <scope>NUCLEOTIDE SEQUENCE [LARGE SCALE GENOMIC DNA]</scope>
    <source>
        <strain evidence="3 4">C2</strain>
    </source>
</reference>
<name>A0A2N1MG03_9GLOM</name>
<dbReference type="Pfam" id="PF25431">
    <property type="entry name" value="zf-C17orf113"/>
    <property type="match status" value="1"/>
</dbReference>
<dbReference type="PANTHER" id="PTHR46880:SF5">
    <property type="entry name" value="DUF4371 DOMAIN-CONTAINING PROTEIN"/>
    <property type="match status" value="1"/>
</dbReference>
<dbReference type="EMBL" id="LLXL01002540">
    <property type="protein sequence ID" value="PKK60580.1"/>
    <property type="molecule type" value="Genomic_DNA"/>
</dbReference>
<evidence type="ECO:0000259" key="2">
    <source>
        <dbReference type="Pfam" id="PF25431"/>
    </source>
</evidence>
<dbReference type="VEuPathDB" id="FungiDB:FUN_017776"/>
<organism evidence="3 4">
    <name type="scientific">Rhizophagus irregularis</name>
    <dbReference type="NCBI Taxonomy" id="588596"/>
    <lineage>
        <taxon>Eukaryota</taxon>
        <taxon>Fungi</taxon>
        <taxon>Fungi incertae sedis</taxon>
        <taxon>Mucoromycota</taxon>
        <taxon>Glomeromycotina</taxon>
        <taxon>Glomeromycetes</taxon>
        <taxon>Glomerales</taxon>
        <taxon>Glomeraceae</taxon>
        <taxon>Rhizophagus</taxon>
    </lineage>
</organism>
<dbReference type="VEuPathDB" id="FungiDB:RhiirFUN_008706"/>
<dbReference type="Proteomes" id="UP000233469">
    <property type="component" value="Unassembled WGS sequence"/>
</dbReference>
<dbReference type="PANTHER" id="PTHR46880">
    <property type="entry name" value="RAS-ASSOCIATING DOMAIN-CONTAINING PROTEIN"/>
    <property type="match status" value="1"/>
</dbReference>
<evidence type="ECO:0000313" key="3">
    <source>
        <dbReference type="EMBL" id="PKK60580.1"/>
    </source>
</evidence>
<sequence>MNTRFWEKPDDQFVQASIGVNITQRRRNRRNARGSRNTQNTNTLNTEDRNEKDNLKWNPSWPFKYPWLYCEKRNGKEVMFCKICKNANSSSVWTTTGLEWLKEDCIERHIKAINAKNSDQLTIKEGFMQQMNHNQALIICCMRNVYYLTQRNIALNNYGSLCDLITYQINYQYQTGDENFIQNLHPPLLQNHSEITTSSSSTNNYALYKNAVAERELLFSIFTIVEESVVAEVKESPYASADGIMNVINLFITQKELDITKLRHFGSDGAATMTGIRNGVATQLKKLNNFITSTHCVAHRLHLASEEAANETPYFAHYKTIIKGIYSYFSNSYKRMYELKKIKEDMEVSDLTILNMSYRSMVPICES</sequence>
<comment type="caution">
    <text evidence="3">The sequence shown here is derived from an EMBL/GenBank/DDBJ whole genome shotgun (WGS) entry which is preliminary data.</text>
</comment>
<feature type="domain" description="C17orf113 probable zinc finger" evidence="2">
    <location>
        <begin position="65"/>
        <end position="115"/>
    </location>
</feature>
<reference evidence="3 4" key="1">
    <citation type="submission" date="2016-04" db="EMBL/GenBank/DDBJ databases">
        <title>Genome analyses suggest a sexual origin of heterokaryosis in a supposedly ancient asexual fungus.</title>
        <authorList>
            <person name="Ropars J."/>
            <person name="Sedzielewska K."/>
            <person name="Noel J."/>
            <person name="Charron P."/>
            <person name="Farinelli L."/>
            <person name="Marton T."/>
            <person name="Kruger M."/>
            <person name="Pelin A."/>
            <person name="Brachmann A."/>
            <person name="Corradi N."/>
        </authorList>
    </citation>
    <scope>NUCLEOTIDE SEQUENCE [LARGE SCALE GENOMIC DNA]</scope>
    <source>
        <strain evidence="3 4">C2</strain>
    </source>
</reference>
<protein>
    <recommendedName>
        <fullName evidence="2">C17orf113 probable zinc finger domain-containing protein</fullName>
    </recommendedName>
</protein>